<name>A0A5B7X366_9FLAO</name>
<dbReference type="Pfam" id="PF21900">
    <property type="entry name" value="DUF6920"/>
    <property type="match status" value="1"/>
</dbReference>
<reference evidence="2 3" key="1">
    <citation type="submission" date="2019-06" db="EMBL/GenBank/DDBJ databases">
        <title>Complete genome sequence of Antarcticibacterium flavum KCTC 52984T from an Antarctic marine sediment.</title>
        <authorList>
            <person name="Lee Y.M."/>
            <person name="Shin S.C."/>
        </authorList>
    </citation>
    <scope>NUCLEOTIDE SEQUENCE [LARGE SCALE GENOMIC DNA]</scope>
    <source>
        <strain evidence="2 3">KCTC 52984</strain>
    </source>
</reference>
<dbReference type="KEGG" id="afla:FHG64_11620"/>
<dbReference type="AlphaFoldDB" id="A0A5B7X366"/>
<evidence type="ECO:0000313" key="2">
    <source>
        <dbReference type="EMBL" id="QCY69994.1"/>
    </source>
</evidence>
<accession>A0A5B7X366</accession>
<keyword evidence="3" id="KW-1185">Reference proteome</keyword>
<dbReference type="OrthoDB" id="9786534at2"/>
<feature type="transmembrane region" description="Helical" evidence="1">
    <location>
        <begin position="91"/>
        <end position="110"/>
    </location>
</feature>
<evidence type="ECO:0000313" key="3">
    <source>
        <dbReference type="Proteomes" id="UP000309016"/>
    </source>
</evidence>
<dbReference type="Proteomes" id="UP000309016">
    <property type="component" value="Chromosome"/>
</dbReference>
<keyword evidence="1" id="KW-1133">Transmembrane helix</keyword>
<protein>
    <submittedName>
        <fullName evidence="2">Uncharacterized protein</fullName>
    </submittedName>
</protein>
<dbReference type="RefSeq" id="WP_139066558.1">
    <property type="nucleotide sequence ID" value="NZ_CP040812.1"/>
</dbReference>
<dbReference type="InterPro" id="IPR054213">
    <property type="entry name" value="DUF6920"/>
</dbReference>
<organism evidence="2 3">
    <name type="scientific">Antarcticibacterium flavum</name>
    <dbReference type="NCBI Taxonomy" id="2058175"/>
    <lineage>
        <taxon>Bacteria</taxon>
        <taxon>Pseudomonadati</taxon>
        <taxon>Bacteroidota</taxon>
        <taxon>Flavobacteriia</taxon>
        <taxon>Flavobacteriales</taxon>
        <taxon>Flavobacteriaceae</taxon>
        <taxon>Antarcticibacterium</taxon>
    </lineage>
</organism>
<dbReference type="EMBL" id="CP040812">
    <property type="protein sequence ID" value="QCY69994.1"/>
    <property type="molecule type" value="Genomic_DNA"/>
</dbReference>
<gene>
    <name evidence="2" type="ORF">FHG64_11620</name>
</gene>
<evidence type="ECO:0000256" key="1">
    <source>
        <dbReference type="SAM" id="Phobius"/>
    </source>
</evidence>
<proteinExistence type="predicted"/>
<keyword evidence="1" id="KW-0472">Membrane</keyword>
<feature type="transmembrane region" description="Helical" evidence="1">
    <location>
        <begin position="67"/>
        <end position="85"/>
    </location>
</feature>
<feature type="transmembrane region" description="Helical" evidence="1">
    <location>
        <begin position="39"/>
        <end position="60"/>
    </location>
</feature>
<sequence>MKILFSIILLLHGLLHFIGFAKAYKLASLPQLELSVSRSLGTLWLIAGIIFLLALVLFILDKKFWPFFALAGVLISQSLIIISWQDTKFGTILNIIILLMSIPALGNFHFKDMLKNEKEAFRQELKEPAKQVITHENLKSLPPAVGKWLETSGVVGKPKISYGYLIQRGEMRTSPDGNWMAFEAKQLVNLENPYFIWNTEVEMAPFITLHGRDKLMNGEGEMLIKLLSLVPVVDEGPGEKMNTGAMLRYLGEICWFPSAALSEHITWEETGRYTAMATLRIGETEVSGEFTFNGAGDMESFEALRYYGGGEEAKQEKWYIKAVAYREFSGYRIPAKCAVTWKLPEGDFNWLNLEITSIEYNQLPGQE</sequence>
<keyword evidence="1" id="KW-0812">Transmembrane</keyword>